<dbReference type="EMBL" id="OX597834">
    <property type="protein sequence ID" value="CAI9738175.1"/>
    <property type="molecule type" value="Genomic_DNA"/>
</dbReference>
<reference evidence="1" key="1">
    <citation type="submission" date="2023-08" db="EMBL/GenBank/DDBJ databases">
        <authorList>
            <person name="Alioto T."/>
            <person name="Alioto T."/>
            <person name="Gomez Garrido J."/>
        </authorList>
    </citation>
    <scope>NUCLEOTIDE SEQUENCE</scope>
</reference>
<organism evidence="1 2">
    <name type="scientific">Octopus vulgaris</name>
    <name type="common">Common octopus</name>
    <dbReference type="NCBI Taxonomy" id="6645"/>
    <lineage>
        <taxon>Eukaryota</taxon>
        <taxon>Metazoa</taxon>
        <taxon>Spiralia</taxon>
        <taxon>Lophotrochozoa</taxon>
        <taxon>Mollusca</taxon>
        <taxon>Cephalopoda</taxon>
        <taxon>Coleoidea</taxon>
        <taxon>Octopodiformes</taxon>
        <taxon>Octopoda</taxon>
        <taxon>Incirrata</taxon>
        <taxon>Octopodidae</taxon>
        <taxon>Octopus</taxon>
    </lineage>
</organism>
<name>A0AA36BPG3_OCTVU</name>
<gene>
    <name evidence="1" type="ORF">OCTVUL_1B025594</name>
</gene>
<dbReference type="AlphaFoldDB" id="A0AA36BPG3"/>
<dbReference type="Proteomes" id="UP001162480">
    <property type="component" value="Chromosome 21"/>
</dbReference>
<accession>A0AA36BPG3</accession>
<protein>
    <submittedName>
        <fullName evidence="1">Uncharacterized protein</fullName>
    </submittedName>
</protein>
<proteinExistence type="predicted"/>
<evidence type="ECO:0000313" key="2">
    <source>
        <dbReference type="Proteomes" id="UP001162480"/>
    </source>
</evidence>
<keyword evidence="2" id="KW-1185">Reference proteome</keyword>
<evidence type="ECO:0000313" key="1">
    <source>
        <dbReference type="EMBL" id="CAI9738175.1"/>
    </source>
</evidence>
<sequence>MILTTLPFLDTYLNFINCNFNSTKHNTEKSLKNDADKFTSRDALLDIHSSSDINVNKNTITKFISGIQHEDVLRRY</sequence>